<organism evidence="2 3">
    <name type="scientific">Stappia indica</name>
    <dbReference type="NCBI Taxonomy" id="538381"/>
    <lineage>
        <taxon>Bacteria</taxon>
        <taxon>Pseudomonadati</taxon>
        <taxon>Pseudomonadota</taxon>
        <taxon>Alphaproteobacteria</taxon>
        <taxon>Hyphomicrobiales</taxon>
        <taxon>Stappiaceae</taxon>
        <taxon>Stappia</taxon>
    </lineage>
</organism>
<dbReference type="PANTHER" id="PTHR34853">
    <property type="match status" value="1"/>
</dbReference>
<dbReference type="GO" id="GO:0004806">
    <property type="term" value="F:triacylglycerol lipase activity"/>
    <property type="evidence" value="ECO:0007669"/>
    <property type="project" value="InterPro"/>
</dbReference>
<dbReference type="InterPro" id="IPR005152">
    <property type="entry name" value="Lipase_secreted"/>
</dbReference>
<proteinExistence type="predicted"/>
<dbReference type="Gene3D" id="3.40.50.1820">
    <property type="entry name" value="alpha/beta hydrolase"/>
    <property type="match status" value="2"/>
</dbReference>
<dbReference type="PANTHER" id="PTHR34853:SF1">
    <property type="entry name" value="LIPASE 5"/>
    <property type="match status" value="1"/>
</dbReference>
<evidence type="ECO:0000313" key="3">
    <source>
        <dbReference type="Proteomes" id="UP000219331"/>
    </source>
</evidence>
<keyword evidence="3" id="KW-1185">Reference proteome</keyword>
<gene>
    <name evidence="2" type="ORF">SAMN05421512_103315</name>
</gene>
<evidence type="ECO:0000313" key="2">
    <source>
        <dbReference type="EMBL" id="SOC00613.1"/>
    </source>
</evidence>
<protein>
    <submittedName>
        <fullName evidence="2">Acetyl esterase/lipase</fullName>
    </submittedName>
</protein>
<dbReference type="Pfam" id="PF03583">
    <property type="entry name" value="LIP"/>
    <property type="match status" value="1"/>
</dbReference>
<dbReference type="RefSeq" id="WP_097174380.1">
    <property type="nucleotide sequence ID" value="NZ_OBML01000003.1"/>
</dbReference>
<reference evidence="2 3" key="1">
    <citation type="submission" date="2017-08" db="EMBL/GenBank/DDBJ databases">
        <authorList>
            <person name="de Groot N.N."/>
        </authorList>
    </citation>
    <scope>NUCLEOTIDE SEQUENCE [LARGE SCALE GENOMIC DNA]</scope>
    <source>
        <strain evidence="2 3">USBA 352</strain>
    </source>
</reference>
<keyword evidence="1" id="KW-1133">Transmembrane helix</keyword>
<name>A0A285S2I2_9HYPH</name>
<dbReference type="PIRSF" id="PIRSF029171">
    <property type="entry name" value="Esterase_LipA"/>
    <property type="match status" value="1"/>
</dbReference>
<dbReference type="EMBL" id="OBML01000003">
    <property type="protein sequence ID" value="SOC00613.1"/>
    <property type="molecule type" value="Genomic_DNA"/>
</dbReference>
<dbReference type="Proteomes" id="UP000219331">
    <property type="component" value="Unassembled WGS sequence"/>
</dbReference>
<feature type="transmembrane region" description="Helical" evidence="1">
    <location>
        <begin position="20"/>
        <end position="38"/>
    </location>
</feature>
<evidence type="ECO:0000256" key="1">
    <source>
        <dbReference type="SAM" id="Phobius"/>
    </source>
</evidence>
<keyword evidence="1" id="KW-0472">Membrane</keyword>
<keyword evidence="1" id="KW-0812">Transmembrane</keyword>
<dbReference type="InterPro" id="IPR029058">
    <property type="entry name" value="AB_hydrolase_fold"/>
</dbReference>
<dbReference type="OrthoDB" id="9955at2"/>
<dbReference type="STRING" id="538381.GCA_001696535_04426"/>
<sequence length="408" mass="43224">MQDEKNGARTGGRGRAVGRWLGGLGLLVVIAVAAAWWLTLPDEPGAFYTPPPSPPAEPGVLLRSEAYDTDIPAGAKGWRILYTSRLEDGSPTVASAIVVLPDIPAQGPRPVIAWAHGTTGIARGCAPSLSPAPFGGTPGMDEVVKRGWAMVATDYAGMGTPGHHAYLVGQVAAYSVLDSVNAARQMEDWQLGERVVVWGHSQGGHAALWTGMRAGTDAPELEIAGVAAMAPATELAAMIGYGARSSFGEIITAYLYTAYHRLYPEIGEAYISPFHAMVATDISRRCILDWRAAWSLALTRLLPDEGLFLKPISEGPFGERLAQNDPNGAIDAPVLLAQGLADEVIDPKLQEGYVGRRCAAGQAIDYREYPGLTHVSLVGPGSAMTPQLLAWTEDRFAGKPASSTCSKR</sequence>
<accession>A0A285S2I2</accession>
<dbReference type="GO" id="GO:0016042">
    <property type="term" value="P:lipid catabolic process"/>
    <property type="evidence" value="ECO:0007669"/>
    <property type="project" value="InterPro"/>
</dbReference>
<dbReference type="AlphaFoldDB" id="A0A285S2I2"/>
<dbReference type="SUPFAM" id="SSF53474">
    <property type="entry name" value="alpha/beta-Hydrolases"/>
    <property type="match status" value="1"/>
</dbReference>